<keyword evidence="3 6" id="KW-0238">DNA-binding</keyword>
<dbReference type="PANTHER" id="PTHR30204:SF69">
    <property type="entry name" value="MERR-FAMILY TRANSCRIPTIONAL REGULATOR"/>
    <property type="match status" value="1"/>
</dbReference>
<reference evidence="6 7" key="1">
    <citation type="submission" date="2019-03" db="EMBL/GenBank/DDBJ databases">
        <title>Genomic Encyclopedia of Type Strains, Phase IV (KMG-IV): sequencing the most valuable type-strain genomes for metagenomic binning, comparative biology and taxonomic classification.</title>
        <authorList>
            <person name="Goeker M."/>
        </authorList>
    </citation>
    <scope>NUCLEOTIDE SEQUENCE [LARGE SCALE GENOMIC DNA]</scope>
    <source>
        <strain evidence="6 7">DSM 100433</strain>
    </source>
</reference>
<evidence type="ECO:0000259" key="5">
    <source>
        <dbReference type="PROSITE" id="PS50937"/>
    </source>
</evidence>
<comment type="caution">
    <text evidence="6">The sequence shown here is derived from an EMBL/GenBank/DDBJ whole genome shotgun (WGS) entry which is preliminary data.</text>
</comment>
<dbReference type="Gene3D" id="1.10.1660.10">
    <property type="match status" value="1"/>
</dbReference>
<feature type="domain" description="HTH merR-type" evidence="5">
    <location>
        <begin position="6"/>
        <end position="75"/>
    </location>
</feature>
<dbReference type="PROSITE" id="PS50937">
    <property type="entry name" value="HTH_MERR_2"/>
    <property type="match status" value="1"/>
</dbReference>
<dbReference type="AlphaFoldDB" id="A0A9X8Y808"/>
<keyword evidence="4" id="KW-0804">Transcription</keyword>
<dbReference type="SMART" id="SM00422">
    <property type="entry name" value="HTH_MERR"/>
    <property type="match status" value="1"/>
</dbReference>
<evidence type="ECO:0000313" key="6">
    <source>
        <dbReference type="EMBL" id="TCL43172.1"/>
    </source>
</evidence>
<dbReference type="CDD" id="cd04782">
    <property type="entry name" value="HTH_BltR"/>
    <property type="match status" value="1"/>
</dbReference>
<keyword evidence="2" id="KW-0805">Transcription regulation</keyword>
<evidence type="ECO:0000256" key="4">
    <source>
        <dbReference type="ARBA" id="ARBA00023163"/>
    </source>
</evidence>
<proteinExistence type="predicted"/>
<dbReference type="InterPro" id="IPR009061">
    <property type="entry name" value="DNA-bd_dom_put_sf"/>
</dbReference>
<evidence type="ECO:0000256" key="3">
    <source>
        <dbReference type="ARBA" id="ARBA00023125"/>
    </source>
</evidence>
<sequence>MEDKMYLTAGELSDMLGISKQTVLYYDRIGLFSPAGRDEKGYRYYTIPQVDELDTVLSFRNMGVPLGELRDYLREKSPQRCLDLLGEHLGRIDAELQRLSTIRKKVSGKIRQVENALAITDHNAVRFEEREELPYLYQPCDATDQRRFMVSFLALCEQRKHYQIDFYNPICRLVELSDLKAGNFSQISFLGAPVQKPDPGEKLLYQPAGTYASTYQCGSYGDTAETYRRLLGKIDEMGYEVCGRAYESDVLSILTNPDGDYTIHIAVQVKRREPA</sequence>
<evidence type="ECO:0000256" key="2">
    <source>
        <dbReference type="ARBA" id="ARBA00023015"/>
    </source>
</evidence>
<dbReference type="PANTHER" id="PTHR30204">
    <property type="entry name" value="REDOX-CYCLING DRUG-SENSING TRANSCRIPTIONAL ACTIVATOR SOXR"/>
    <property type="match status" value="1"/>
</dbReference>
<organism evidence="6 7">
    <name type="scientific">Harryflintia acetispora</name>
    <dbReference type="NCBI Taxonomy" id="1849041"/>
    <lineage>
        <taxon>Bacteria</taxon>
        <taxon>Bacillati</taxon>
        <taxon>Bacillota</taxon>
        <taxon>Clostridia</taxon>
        <taxon>Eubacteriales</taxon>
        <taxon>Oscillospiraceae</taxon>
        <taxon>Harryflintia</taxon>
    </lineage>
</organism>
<dbReference type="GO" id="GO:0003677">
    <property type="term" value="F:DNA binding"/>
    <property type="evidence" value="ECO:0007669"/>
    <property type="project" value="UniProtKB-KW"/>
</dbReference>
<gene>
    <name evidence="6" type="ORF">EDD78_10631</name>
</gene>
<dbReference type="InterPro" id="IPR000551">
    <property type="entry name" value="MerR-type_HTH_dom"/>
</dbReference>
<dbReference type="InterPro" id="IPR047057">
    <property type="entry name" value="MerR_fam"/>
</dbReference>
<dbReference type="Proteomes" id="UP000294682">
    <property type="component" value="Unassembled WGS sequence"/>
</dbReference>
<dbReference type="Pfam" id="PF00376">
    <property type="entry name" value="MerR"/>
    <property type="match status" value="1"/>
</dbReference>
<protein>
    <submittedName>
        <fullName evidence="6">DNA-binding transcriptional MerR regulator</fullName>
    </submittedName>
</protein>
<dbReference type="SUPFAM" id="SSF46955">
    <property type="entry name" value="Putative DNA-binding domain"/>
    <property type="match status" value="1"/>
</dbReference>
<dbReference type="RefSeq" id="WP_165873154.1">
    <property type="nucleotide sequence ID" value="NZ_SLUK01000006.1"/>
</dbReference>
<dbReference type="Gene3D" id="3.20.80.10">
    <property type="entry name" value="Regulatory factor, effector binding domain"/>
    <property type="match status" value="1"/>
</dbReference>
<dbReference type="SUPFAM" id="SSF55136">
    <property type="entry name" value="Probable bacterial effector-binding domain"/>
    <property type="match status" value="1"/>
</dbReference>
<accession>A0A9X8Y808</accession>
<name>A0A9X8Y808_9FIRM</name>
<dbReference type="EMBL" id="SLUK01000006">
    <property type="protein sequence ID" value="TCL43172.1"/>
    <property type="molecule type" value="Genomic_DNA"/>
</dbReference>
<keyword evidence="1" id="KW-0678">Repressor</keyword>
<keyword evidence="7" id="KW-1185">Reference proteome</keyword>
<dbReference type="GO" id="GO:0003700">
    <property type="term" value="F:DNA-binding transcription factor activity"/>
    <property type="evidence" value="ECO:0007669"/>
    <property type="project" value="InterPro"/>
</dbReference>
<dbReference type="InterPro" id="IPR011256">
    <property type="entry name" value="Reg_factor_effector_dom_sf"/>
</dbReference>
<evidence type="ECO:0000256" key="1">
    <source>
        <dbReference type="ARBA" id="ARBA00022491"/>
    </source>
</evidence>
<evidence type="ECO:0000313" key="7">
    <source>
        <dbReference type="Proteomes" id="UP000294682"/>
    </source>
</evidence>